<gene>
    <name evidence="3" type="ORF">Tci_010444</name>
</gene>
<reference evidence="3" key="1">
    <citation type="journal article" date="2019" name="Sci. Rep.">
        <title>Draft genome of Tanacetum cinerariifolium, the natural source of mosquito coil.</title>
        <authorList>
            <person name="Yamashiro T."/>
            <person name="Shiraishi A."/>
            <person name="Satake H."/>
            <person name="Nakayama K."/>
        </authorList>
    </citation>
    <scope>NUCLEOTIDE SEQUENCE</scope>
</reference>
<proteinExistence type="predicted"/>
<evidence type="ECO:0000256" key="2">
    <source>
        <dbReference type="SAM" id="SignalP"/>
    </source>
</evidence>
<feature type="region of interest" description="Disordered" evidence="1">
    <location>
        <begin position="161"/>
        <end position="186"/>
    </location>
</feature>
<accession>A0A6L2JND9</accession>
<dbReference type="EMBL" id="BKCJ010001054">
    <property type="protein sequence ID" value="GEU38466.1"/>
    <property type="molecule type" value="Genomic_DNA"/>
</dbReference>
<evidence type="ECO:0000256" key="1">
    <source>
        <dbReference type="SAM" id="MobiDB-lite"/>
    </source>
</evidence>
<sequence>MAVRVLLAMSPGLFVGIAEVVAMSDSAFRKRFRSSYDSSPSPTLPVRKMYRGTSELILSTGSEGNEEVVESLDSDSESEDAEDEGPTADDGDPAALDEDLAVGDKGPGMGVESRGLDDESRGLDEEGHSVESDGFGLGEEEAEHEGQSGQFRFTFEVGQGSGFAPEPERSERVSASRQPTLTMWTDPEDGMVCIDVLAYPPPAPPVQIPPSPEWLSGSFPISPTPSIVLSPISSPMMSLTVPSPIASLVATRQPPSQLMRTIS</sequence>
<name>A0A6L2JND9_TANCI</name>
<feature type="chain" id="PRO_5026750043" evidence="2">
    <location>
        <begin position="23"/>
        <end position="263"/>
    </location>
</feature>
<organism evidence="3">
    <name type="scientific">Tanacetum cinerariifolium</name>
    <name type="common">Dalmatian daisy</name>
    <name type="synonym">Chrysanthemum cinerariifolium</name>
    <dbReference type="NCBI Taxonomy" id="118510"/>
    <lineage>
        <taxon>Eukaryota</taxon>
        <taxon>Viridiplantae</taxon>
        <taxon>Streptophyta</taxon>
        <taxon>Embryophyta</taxon>
        <taxon>Tracheophyta</taxon>
        <taxon>Spermatophyta</taxon>
        <taxon>Magnoliopsida</taxon>
        <taxon>eudicotyledons</taxon>
        <taxon>Gunneridae</taxon>
        <taxon>Pentapetalae</taxon>
        <taxon>asterids</taxon>
        <taxon>campanulids</taxon>
        <taxon>Asterales</taxon>
        <taxon>Asteraceae</taxon>
        <taxon>Asteroideae</taxon>
        <taxon>Anthemideae</taxon>
        <taxon>Anthemidinae</taxon>
        <taxon>Tanacetum</taxon>
    </lineage>
</organism>
<evidence type="ECO:0000313" key="3">
    <source>
        <dbReference type="EMBL" id="GEU38466.1"/>
    </source>
</evidence>
<protein>
    <submittedName>
        <fullName evidence="3">Uncharacterized protein</fullName>
    </submittedName>
</protein>
<comment type="caution">
    <text evidence="3">The sequence shown here is derived from an EMBL/GenBank/DDBJ whole genome shotgun (WGS) entry which is preliminary data.</text>
</comment>
<feature type="compositionally biased region" description="Acidic residues" evidence="1">
    <location>
        <begin position="64"/>
        <end position="101"/>
    </location>
</feature>
<feature type="signal peptide" evidence="2">
    <location>
        <begin position="1"/>
        <end position="22"/>
    </location>
</feature>
<keyword evidence="2" id="KW-0732">Signal</keyword>
<feature type="region of interest" description="Disordered" evidence="1">
    <location>
        <begin position="58"/>
        <end position="147"/>
    </location>
</feature>
<feature type="compositionally biased region" description="Basic and acidic residues" evidence="1">
    <location>
        <begin position="114"/>
        <end position="131"/>
    </location>
</feature>
<dbReference type="AlphaFoldDB" id="A0A6L2JND9"/>